<dbReference type="PANTHER" id="PTHR24148">
    <property type="entry name" value="ANKYRIN REPEAT DOMAIN-CONTAINING PROTEIN 39 HOMOLOG-RELATED"/>
    <property type="match status" value="1"/>
</dbReference>
<dbReference type="PANTHER" id="PTHR24148:SF82">
    <property type="entry name" value="HETEROKARYON INCOMPATIBILITY DOMAIN-CONTAINING PROTEIN"/>
    <property type="match status" value="1"/>
</dbReference>
<reference evidence="2" key="2">
    <citation type="submission" date="2010-05" db="EMBL/GenBank/DDBJ databases">
        <title>The Genome Sequence of Magnaporthe poae strain ATCC 64411.</title>
        <authorList>
            <consortium name="The Broad Institute Genome Sequencing Platform"/>
            <consortium name="Broad Institute Genome Sequencing Center for Infectious Disease"/>
            <person name="Ma L.-J."/>
            <person name="Dead R."/>
            <person name="Young S."/>
            <person name="Zeng Q."/>
            <person name="Koehrsen M."/>
            <person name="Alvarado L."/>
            <person name="Berlin A."/>
            <person name="Chapman S.B."/>
            <person name="Chen Z."/>
            <person name="Freedman E."/>
            <person name="Gellesch M."/>
            <person name="Goldberg J."/>
            <person name="Griggs A."/>
            <person name="Gujja S."/>
            <person name="Heilman E.R."/>
            <person name="Heiman D."/>
            <person name="Hepburn T."/>
            <person name="Howarth C."/>
            <person name="Jen D."/>
            <person name="Larson L."/>
            <person name="Mehta T."/>
            <person name="Neiman D."/>
            <person name="Pearson M."/>
            <person name="Roberts A."/>
            <person name="Saif S."/>
            <person name="Shea T."/>
            <person name="Shenoy N."/>
            <person name="Sisk P."/>
            <person name="Stolte C."/>
            <person name="Sykes S."/>
            <person name="Walk T."/>
            <person name="White J."/>
            <person name="Yandava C."/>
            <person name="Haas B."/>
            <person name="Nusbaum C."/>
            <person name="Birren B."/>
        </authorList>
    </citation>
    <scope>NUCLEOTIDE SEQUENCE</scope>
    <source>
        <strain evidence="2">ATCC 64411</strain>
    </source>
</reference>
<reference evidence="2" key="3">
    <citation type="submission" date="2011-03" db="EMBL/GenBank/DDBJ databases">
        <title>Annotation of Magnaporthe poae ATCC 64411.</title>
        <authorList>
            <person name="Ma L.-J."/>
            <person name="Dead R."/>
            <person name="Young S.K."/>
            <person name="Zeng Q."/>
            <person name="Gargeya S."/>
            <person name="Fitzgerald M."/>
            <person name="Haas B."/>
            <person name="Abouelleil A."/>
            <person name="Alvarado L."/>
            <person name="Arachchi H.M."/>
            <person name="Berlin A."/>
            <person name="Brown A."/>
            <person name="Chapman S.B."/>
            <person name="Chen Z."/>
            <person name="Dunbar C."/>
            <person name="Freedman E."/>
            <person name="Gearin G."/>
            <person name="Gellesch M."/>
            <person name="Goldberg J."/>
            <person name="Griggs A."/>
            <person name="Gujja S."/>
            <person name="Heiman D."/>
            <person name="Howarth C."/>
            <person name="Larson L."/>
            <person name="Lui A."/>
            <person name="MacDonald P.J.P."/>
            <person name="Mehta T."/>
            <person name="Montmayeur A."/>
            <person name="Murphy C."/>
            <person name="Neiman D."/>
            <person name="Pearson M."/>
            <person name="Priest M."/>
            <person name="Roberts A."/>
            <person name="Saif S."/>
            <person name="Shea T."/>
            <person name="Shenoy N."/>
            <person name="Sisk P."/>
            <person name="Stolte C."/>
            <person name="Sykes S."/>
            <person name="Yandava C."/>
            <person name="Wortman J."/>
            <person name="Nusbaum C."/>
            <person name="Birren B."/>
        </authorList>
    </citation>
    <scope>NUCLEOTIDE SEQUENCE</scope>
    <source>
        <strain evidence="2">ATCC 64411</strain>
    </source>
</reference>
<dbReference type="EMBL" id="ADBL01001671">
    <property type="status" value="NOT_ANNOTATED_CDS"/>
    <property type="molecule type" value="Genomic_DNA"/>
</dbReference>
<dbReference type="Pfam" id="PF06985">
    <property type="entry name" value="HET"/>
    <property type="match status" value="1"/>
</dbReference>
<dbReference type="InterPro" id="IPR010730">
    <property type="entry name" value="HET"/>
</dbReference>
<protein>
    <recommendedName>
        <fullName evidence="1">Heterokaryon incompatibility domain-containing protein</fullName>
    </recommendedName>
</protein>
<reference evidence="3" key="4">
    <citation type="journal article" date="2015" name="G3 (Bethesda)">
        <title>Genome sequences of three phytopathogenic species of the Magnaporthaceae family of fungi.</title>
        <authorList>
            <person name="Okagaki L.H."/>
            <person name="Nunes C.C."/>
            <person name="Sailsbery J."/>
            <person name="Clay B."/>
            <person name="Brown D."/>
            <person name="John T."/>
            <person name="Oh Y."/>
            <person name="Young N."/>
            <person name="Fitzgerald M."/>
            <person name="Haas B.J."/>
            <person name="Zeng Q."/>
            <person name="Young S."/>
            <person name="Adiconis X."/>
            <person name="Fan L."/>
            <person name="Levin J.Z."/>
            <person name="Mitchell T.K."/>
            <person name="Okubara P.A."/>
            <person name="Farman M.L."/>
            <person name="Kohn L.M."/>
            <person name="Birren B."/>
            <person name="Ma L.-J."/>
            <person name="Dean R.A."/>
        </authorList>
    </citation>
    <scope>NUCLEOTIDE SEQUENCE</scope>
    <source>
        <strain evidence="3">ATCC 64411 / 73-15</strain>
    </source>
</reference>
<evidence type="ECO:0000313" key="4">
    <source>
        <dbReference type="Proteomes" id="UP000011715"/>
    </source>
</evidence>
<dbReference type="Proteomes" id="UP000011715">
    <property type="component" value="Unassembled WGS sequence"/>
</dbReference>
<reference evidence="4" key="1">
    <citation type="submission" date="2010-05" db="EMBL/GenBank/DDBJ databases">
        <title>The genome sequence of Magnaporthe poae strain ATCC 64411.</title>
        <authorList>
            <person name="Ma L.-J."/>
            <person name="Dead R."/>
            <person name="Young S."/>
            <person name="Zeng Q."/>
            <person name="Koehrsen M."/>
            <person name="Alvarado L."/>
            <person name="Berlin A."/>
            <person name="Chapman S.B."/>
            <person name="Chen Z."/>
            <person name="Freedman E."/>
            <person name="Gellesch M."/>
            <person name="Goldberg J."/>
            <person name="Griggs A."/>
            <person name="Gujja S."/>
            <person name="Heilman E.R."/>
            <person name="Heiman D."/>
            <person name="Hepburn T."/>
            <person name="Howarth C."/>
            <person name="Jen D."/>
            <person name="Larson L."/>
            <person name="Mehta T."/>
            <person name="Neiman D."/>
            <person name="Pearson M."/>
            <person name="Roberts A."/>
            <person name="Saif S."/>
            <person name="Shea T."/>
            <person name="Shenoy N."/>
            <person name="Sisk P."/>
            <person name="Stolte C."/>
            <person name="Sykes S."/>
            <person name="Walk T."/>
            <person name="White J."/>
            <person name="Yandava C."/>
            <person name="Haas B."/>
            <person name="Nusbaum C."/>
            <person name="Birren B."/>
        </authorList>
    </citation>
    <scope>NUCLEOTIDE SEQUENCE [LARGE SCALE GENOMIC DNA]</scope>
    <source>
        <strain evidence="4">ATCC 64411 / 73-15</strain>
    </source>
</reference>
<sequence>MRTKMALSSIYQPLDPARQEIRIIEITPFDPKDKSSVINCKLHVVSLLDKPDFIALSYTWGDPAVTKEIIVNGAPFNATVNLDAALRQAVRHSLGQVMREDLAASCRDDFPYDPEYPVPAWGAEAWWATQMDSYLAETDFTIPNWYPSSLRFWADAICINQADLAEKSSQIPLMGAVYSSAKLVVGSVGHGEDPRLDTGLRLLIDVCNAFASQKAELVRDMITERDGEHPEGKKFKFEVCREYVRESTRDPATQAAWRGYGYSASTATVKVWIENDWEWLKSPSYILSSLDHWAALVHLMESPYFSRVWTIQERHLAKSLVLVTDSLCFDWGKHRYDMLALGQWNPKTEPEEGETPESLRVRRVVSQFCRQHFPSLAVDALFTAQTVNTPWMVHSDTAMKKEATDKRDHVYGVLAVSKLPIPADYSKPVGEVFATMTIECLRKGSVDHLDRILALAGVGMTSYTPDMPSWTPHPGQRNIPTIDYGLLSEGQSATSGLFDEQDDEQKPVYSAQDLTITVRGVATVSVLRARVIPDDVGVYTGGMMSFLHDVLADGFLPDDGGVWSGRPMDALMANLFPAIAFDKQTHVVRDEDGNMVRICPPQMALAVQGWLDEPSFDGEPPDFRDKLRYQLLEGLGPSIIARIWPRERLEAVELDLRRQQTAVRGQSLFVTDGGYVGRGPRGLKPGDVVAFLEGSRMPVLLRDDDDGDGDSYRHVGTFYAYGLMDGEAPKLWIGEGYTEIGEIVIR</sequence>
<dbReference type="Pfam" id="PF26639">
    <property type="entry name" value="Het-6_barrel"/>
    <property type="match status" value="1"/>
</dbReference>
<organism evidence="3 4">
    <name type="scientific">Magnaporthiopsis poae (strain ATCC 64411 / 73-15)</name>
    <name type="common">Kentucky bluegrass fungus</name>
    <name type="synonym">Magnaporthe poae</name>
    <dbReference type="NCBI Taxonomy" id="644358"/>
    <lineage>
        <taxon>Eukaryota</taxon>
        <taxon>Fungi</taxon>
        <taxon>Dikarya</taxon>
        <taxon>Ascomycota</taxon>
        <taxon>Pezizomycotina</taxon>
        <taxon>Sordariomycetes</taxon>
        <taxon>Sordariomycetidae</taxon>
        <taxon>Magnaporthales</taxon>
        <taxon>Magnaporthaceae</taxon>
        <taxon>Magnaporthiopsis</taxon>
    </lineage>
</organism>
<evidence type="ECO:0000313" key="2">
    <source>
        <dbReference type="EMBL" id="KLU87971.1"/>
    </source>
</evidence>
<dbReference type="VEuPathDB" id="FungiDB:MAPG_06961"/>
<reference evidence="3" key="5">
    <citation type="submission" date="2015-06" db="UniProtKB">
        <authorList>
            <consortium name="EnsemblFungi"/>
        </authorList>
    </citation>
    <scope>IDENTIFICATION</scope>
    <source>
        <strain evidence="3">ATCC 64411</strain>
    </source>
</reference>
<dbReference type="OrthoDB" id="5386682at2759"/>
<feature type="domain" description="Heterokaryon incompatibility" evidence="1">
    <location>
        <begin position="152"/>
        <end position="313"/>
    </location>
</feature>
<dbReference type="AlphaFoldDB" id="A0A0C4E3G2"/>
<dbReference type="EMBL" id="GL876971">
    <property type="protein sequence ID" value="KLU87971.1"/>
    <property type="molecule type" value="Genomic_DNA"/>
</dbReference>
<evidence type="ECO:0000259" key="1">
    <source>
        <dbReference type="Pfam" id="PF06985"/>
    </source>
</evidence>
<evidence type="ECO:0000313" key="3">
    <source>
        <dbReference type="EnsemblFungi" id="MAPG_06961T0"/>
    </source>
</evidence>
<accession>A0A0C4E3G2</accession>
<gene>
    <name evidence="2" type="ORF">MAPG_06961</name>
</gene>
<dbReference type="EnsemblFungi" id="MAPG_06961T0">
    <property type="protein sequence ID" value="MAPG_06961T0"/>
    <property type="gene ID" value="MAPG_06961"/>
</dbReference>
<dbReference type="InterPro" id="IPR052895">
    <property type="entry name" value="HetReg/Transcr_Mod"/>
</dbReference>
<dbReference type="eggNOG" id="ENOG502RMMA">
    <property type="taxonomic scope" value="Eukaryota"/>
</dbReference>
<proteinExistence type="predicted"/>
<keyword evidence="4" id="KW-1185">Reference proteome</keyword>
<dbReference type="STRING" id="644358.A0A0C4E3G2"/>
<name>A0A0C4E3G2_MAGP6</name>